<accession>A0A9P4YCQ4</accession>
<keyword evidence="2" id="KW-1185">Reference proteome</keyword>
<dbReference type="AlphaFoldDB" id="A0A9P4YCQ4"/>
<gene>
    <name evidence="1" type="ORF">M406DRAFT_326367</name>
</gene>
<evidence type="ECO:0000313" key="2">
    <source>
        <dbReference type="Proteomes" id="UP000803844"/>
    </source>
</evidence>
<dbReference type="GeneID" id="63837208"/>
<dbReference type="Proteomes" id="UP000803844">
    <property type="component" value="Unassembled WGS sequence"/>
</dbReference>
<comment type="caution">
    <text evidence="1">The sequence shown here is derived from an EMBL/GenBank/DDBJ whole genome shotgun (WGS) entry which is preliminary data.</text>
</comment>
<dbReference type="EMBL" id="MU032344">
    <property type="protein sequence ID" value="KAF3770956.1"/>
    <property type="molecule type" value="Genomic_DNA"/>
</dbReference>
<name>A0A9P4YCQ4_CRYP1</name>
<protein>
    <submittedName>
        <fullName evidence="1">Uncharacterized protein</fullName>
    </submittedName>
</protein>
<sequence>MALQYLISDQKWVEIRDWTTKPVLANKSRYRFWGQVKVDRWQAGTNKTGEVVADVLRKMAKGLLRARKSNSCFLLENKSAVESVDSELLWTSYIHLQSKSEGEAAGEMLYLTVNRFDCQNFVRIHRWSIEQ</sequence>
<dbReference type="RefSeq" id="XP_040781917.1">
    <property type="nucleotide sequence ID" value="XM_040920079.1"/>
</dbReference>
<reference evidence="1" key="1">
    <citation type="journal article" date="2020" name="Phytopathology">
        <title>Genome sequence of the chestnut blight fungus Cryphonectria parasitica EP155: A fundamental resource for an archetypical invasive plant pathogen.</title>
        <authorList>
            <person name="Crouch J.A."/>
            <person name="Dawe A."/>
            <person name="Aerts A."/>
            <person name="Barry K."/>
            <person name="Churchill A.C.L."/>
            <person name="Grimwood J."/>
            <person name="Hillman B."/>
            <person name="Milgroom M.G."/>
            <person name="Pangilinan J."/>
            <person name="Smith M."/>
            <person name="Salamov A."/>
            <person name="Schmutz J."/>
            <person name="Yadav J."/>
            <person name="Grigoriev I.V."/>
            <person name="Nuss D."/>
        </authorList>
    </citation>
    <scope>NUCLEOTIDE SEQUENCE</scope>
    <source>
        <strain evidence="1">EP155</strain>
    </source>
</reference>
<evidence type="ECO:0000313" key="1">
    <source>
        <dbReference type="EMBL" id="KAF3770956.1"/>
    </source>
</evidence>
<organism evidence="1 2">
    <name type="scientific">Cryphonectria parasitica (strain ATCC 38755 / EP155)</name>
    <dbReference type="NCBI Taxonomy" id="660469"/>
    <lineage>
        <taxon>Eukaryota</taxon>
        <taxon>Fungi</taxon>
        <taxon>Dikarya</taxon>
        <taxon>Ascomycota</taxon>
        <taxon>Pezizomycotina</taxon>
        <taxon>Sordariomycetes</taxon>
        <taxon>Sordariomycetidae</taxon>
        <taxon>Diaporthales</taxon>
        <taxon>Cryphonectriaceae</taxon>
        <taxon>Cryphonectria-Endothia species complex</taxon>
        <taxon>Cryphonectria</taxon>
    </lineage>
</organism>
<proteinExistence type="predicted"/>